<dbReference type="Proteomes" id="UP001289374">
    <property type="component" value="Unassembled WGS sequence"/>
</dbReference>
<sequence length="593" mass="68164">MVQHVPMNCSDHVALVICLRDSIRHDTHGARPWRFEAAWLQWNECEKNWSKTTLQTDKNRVKLSDSKLRRLLRERVTPEVSEEIARIRLELEGIAAHDETRWKQRSKVLWLREGDRNIGFFHKKASQRFKTNSIRKIRNSEGTWVTTEEGIQQCISSHCGSVYASNCPQPDAIAKGTEHLHTVVDARMGEDLLQPYTAFEVKKVLFQIAHLKSPGPDATLNATHLVLILKCKNPEDLSQFRPIILCNVSRQGWMAIKLDVSKAYDKPERGLRQGDPLSPYIFLLCTESFSSLLQNAEREDHLRGVTEINFSKSSVTFSRNTDEELCLSVVSNLTIRRDNKRELYLGSQGGMRSSYLMRAKKFSSNRFSKQSRRMRWVASKLTISLLQEIQSMIARFWWNNRGVNKTHWISWNRLCASKLEWGLGFRQLDNFNLAMLAKQFWRIMQHPEGLLSRVLKERYFPTGNVFSTSLGTRPSFTWRSIMAAQDLFRAVHTTWHAHSKTDPVPVPFDIMNRGLLRCAPFVKAAKRMFHIPWSSARLLVKFGGSLLSTCPLSLLLLVVFGIGYKRYLLSSMALNFGCSYVCVGFYGGVGMRS</sequence>
<keyword evidence="1" id="KW-0472">Membrane</keyword>
<protein>
    <submittedName>
        <fullName evidence="2">Mitochondrial protein</fullName>
    </submittedName>
</protein>
<dbReference type="PANTHER" id="PTHR33116:SF86">
    <property type="entry name" value="REVERSE TRANSCRIPTASE DOMAIN-CONTAINING PROTEIN"/>
    <property type="match status" value="1"/>
</dbReference>
<organism evidence="2 3">
    <name type="scientific">Sesamum angolense</name>
    <dbReference type="NCBI Taxonomy" id="2727404"/>
    <lineage>
        <taxon>Eukaryota</taxon>
        <taxon>Viridiplantae</taxon>
        <taxon>Streptophyta</taxon>
        <taxon>Embryophyta</taxon>
        <taxon>Tracheophyta</taxon>
        <taxon>Spermatophyta</taxon>
        <taxon>Magnoliopsida</taxon>
        <taxon>eudicotyledons</taxon>
        <taxon>Gunneridae</taxon>
        <taxon>Pentapetalae</taxon>
        <taxon>asterids</taxon>
        <taxon>lamiids</taxon>
        <taxon>Lamiales</taxon>
        <taxon>Pedaliaceae</taxon>
        <taxon>Sesamum</taxon>
    </lineage>
</organism>
<reference evidence="2" key="1">
    <citation type="submission" date="2020-06" db="EMBL/GenBank/DDBJ databases">
        <authorList>
            <person name="Li T."/>
            <person name="Hu X."/>
            <person name="Zhang T."/>
            <person name="Song X."/>
            <person name="Zhang H."/>
            <person name="Dai N."/>
            <person name="Sheng W."/>
            <person name="Hou X."/>
            <person name="Wei L."/>
        </authorList>
    </citation>
    <scope>NUCLEOTIDE SEQUENCE</scope>
    <source>
        <strain evidence="2">K16</strain>
        <tissue evidence="2">Leaf</tissue>
    </source>
</reference>
<comment type="caution">
    <text evidence="2">The sequence shown here is derived from an EMBL/GenBank/DDBJ whole genome shotgun (WGS) entry which is preliminary data.</text>
</comment>
<reference evidence="2" key="2">
    <citation type="journal article" date="2024" name="Plant">
        <title>Genomic evolution and insights into agronomic trait innovations of Sesamum species.</title>
        <authorList>
            <person name="Miao H."/>
            <person name="Wang L."/>
            <person name="Qu L."/>
            <person name="Liu H."/>
            <person name="Sun Y."/>
            <person name="Le M."/>
            <person name="Wang Q."/>
            <person name="Wei S."/>
            <person name="Zheng Y."/>
            <person name="Lin W."/>
            <person name="Duan Y."/>
            <person name="Cao H."/>
            <person name="Xiong S."/>
            <person name="Wang X."/>
            <person name="Wei L."/>
            <person name="Li C."/>
            <person name="Ma Q."/>
            <person name="Ju M."/>
            <person name="Zhao R."/>
            <person name="Li G."/>
            <person name="Mu C."/>
            <person name="Tian Q."/>
            <person name="Mei H."/>
            <person name="Zhang T."/>
            <person name="Gao T."/>
            <person name="Zhang H."/>
        </authorList>
    </citation>
    <scope>NUCLEOTIDE SEQUENCE</scope>
    <source>
        <strain evidence="2">K16</strain>
    </source>
</reference>
<evidence type="ECO:0000313" key="3">
    <source>
        <dbReference type="Proteomes" id="UP001289374"/>
    </source>
</evidence>
<proteinExistence type="predicted"/>
<evidence type="ECO:0000313" key="2">
    <source>
        <dbReference type="EMBL" id="KAK4394018.1"/>
    </source>
</evidence>
<gene>
    <name evidence="2" type="ORF">Sango_1872600</name>
</gene>
<feature type="transmembrane region" description="Helical" evidence="1">
    <location>
        <begin position="538"/>
        <end position="562"/>
    </location>
</feature>
<keyword evidence="1" id="KW-0812">Transmembrane</keyword>
<evidence type="ECO:0000256" key="1">
    <source>
        <dbReference type="SAM" id="Phobius"/>
    </source>
</evidence>
<accession>A0AAE1WIY4</accession>
<dbReference type="EMBL" id="JACGWL010000010">
    <property type="protein sequence ID" value="KAK4394018.1"/>
    <property type="molecule type" value="Genomic_DNA"/>
</dbReference>
<keyword evidence="1" id="KW-1133">Transmembrane helix</keyword>
<keyword evidence="3" id="KW-1185">Reference proteome</keyword>
<feature type="transmembrane region" description="Helical" evidence="1">
    <location>
        <begin position="568"/>
        <end position="589"/>
    </location>
</feature>
<dbReference type="PANTHER" id="PTHR33116">
    <property type="entry name" value="REVERSE TRANSCRIPTASE ZINC-BINDING DOMAIN-CONTAINING PROTEIN-RELATED-RELATED"/>
    <property type="match status" value="1"/>
</dbReference>
<dbReference type="AlphaFoldDB" id="A0AAE1WIY4"/>
<name>A0AAE1WIY4_9LAMI</name>